<sequence length="738" mass="83261">MVHSAAAASVIQALELGDYQTAIAHCHDWLTSEPGAVSAYWYLGVAALLDGNETLAQSAWLEGLMLAEDGSAATAKSELIQLLKITAAEQAKQQNYSLAWVLYRYLQEFNPEDLEAVLHMAQMEALQHYLWTDRQGTEAAIALLQKQQPMPVTSDLLVQTLQLLLQDDPLAEETLAFATACTDFALQHLKIAELQMVLHQTAVKVRCDENQPLMAVKYGELCLRLDPDSLPTVNLMASLYQGINDYSQALTMARQADRLSHSRLDQIFTKHLLLLTLMGSGSHWAEVELLFSQLQNLIKDFCAAPPTPISRHELVFLPSLGFLFPHFRDYPQTDRPLMNQLGQICCQSLTQQESDRQQRYQATWKTSCREPDRPLKIGYLSSCFRTHPVGFLARGLLQHHDCHQFQPHLYFVSYKSKVFDPIQHWYESQGFPVFKAAKDGLEIAEQIHRDGIDILIDLDSITIQTEILALKPAPIQATWLGFDAAGCPAVDYFIADPYVLPEQAQAYYGEKIWRLPQTYLAIDGLEVGLPTLRREDLGIPADAPVYFSSQRGNKRNPHLIRLQMQILKAVPGSYFLIKGQSDQAAVQEVFLQMAEAEGISVDRLKFPPLVNTCEEHRANLRIANIILDTYPYNGATTTLEALWMEVPVVTLVGQQFSARNSYTFLSNAGVTEGIAWSDAEYVEWGVRLGQDQALRDRISLKLKAAKQRAPLWDARKFTREMETAYQSMWKTYLDTLLP</sequence>
<evidence type="ECO:0000256" key="5">
    <source>
        <dbReference type="ARBA" id="ARBA00022803"/>
    </source>
</evidence>
<dbReference type="InterPro" id="IPR029489">
    <property type="entry name" value="OGT/SEC/SPY_C"/>
</dbReference>
<evidence type="ECO:0000256" key="1">
    <source>
        <dbReference type="ARBA" id="ARBA00004922"/>
    </source>
</evidence>
<comment type="pathway">
    <text evidence="1">Protein modification; protein glycosylation.</text>
</comment>
<reference evidence="7" key="1">
    <citation type="submission" date="2009-01" db="EMBL/GenBank/DDBJ databases">
        <title>Complete sequence of chromosome Cyanothece sp. PCC 7425.</title>
        <authorList>
            <consortium name="US DOE Joint Genome Institute"/>
            <person name="Lucas S."/>
            <person name="Copeland A."/>
            <person name="Lapidus A."/>
            <person name="Glavina del Rio T."/>
            <person name="Dalin E."/>
            <person name="Tice H."/>
            <person name="Bruce D."/>
            <person name="Goodwin L."/>
            <person name="Pitluck S."/>
            <person name="Sims D."/>
            <person name="Meineke L."/>
            <person name="Brettin T."/>
            <person name="Detter J.C."/>
            <person name="Han C."/>
            <person name="Larimer F."/>
            <person name="Land M."/>
            <person name="Hauser L."/>
            <person name="Kyrpides N."/>
            <person name="Ovchinnikova G."/>
            <person name="Liberton M."/>
            <person name="Stoeckel J."/>
            <person name="Banerjee A."/>
            <person name="Singh A."/>
            <person name="Page L."/>
            <person name="Sato H."/>
            <person name="Zhao L."/>
            <person name="Sherman L."/>
            <person name="Pakrasi H."/>
            <person name="Richardson P."/>
        </authorList>
    </citation>
    <scope>NUCLEOTIDE SEQUENCE</scope>
    <source>
        <strain evidence="7">PCC 7425</strain>
    </source>
</reference>
<evidence type="ECO:0000313" key="7">
    <source>
        <dbReference type="EMBL" id="ACL43319.1"/>
    </source>
</evidence>
<dbReference type="eggNOG" id="COG3914">
    <property type="taxonomic scope" value="Bacteria"/>
</dbReference>
<keyword evidence="3" id="KW-0808">Transferase</keyword>
<proteinExistence type="predicted"/>
<dbReference type="SUPFAM" id="SSF53756">
    <property type="entry name" value="UDP-Glycosyltransferase/glycogen phosphorylase"/>
    <property type="match status" value="1"/>
</dbReference>
<feature type="domain" description="O-GlcNAc transferase C-terminal" evidence="6">
    <location>
        <begin position="358"/>
        <end position="522"/>
    </location>
</feature>
<gene>
    <name evidence="7" type="ordered locus">Cyan7425_0933</name>
</gene>
<evidence type="ECO:0000256" key="4">
    <source>
        <dbReference type="ARBA" id="ARBA00022737"/>
    </source>
</evidence>
<dbReference type="Gene3D" id="3.40.50.11380">
    <property type="match status" value="1"/>
</dbReference>
<feature type="domain" description="O-GlcNAc transferase C-terminal" evidence="6">
    <location>
        <begin position="533"/>
        <end position="721"/>
    </location>
</feature>
<evidence type="ECO:0000256" key="3">
    <source>
        <dbReference type="ARBA" id="ARBA00022679"/>
    </source>
</evidence>
<dbReference type="InterPro" id="IPR011990">
    <property type="entry name" value="TPR-like_helical_dom_sf"/>
</dbReference>
<accession>B8HX16</accession>
<dbReference type="AlphaFoldDB" id="B8HX16"/>
<dbReference type="EMBL" id="CP001344">
    <property type="protein sequence ID" value="ACL43319.1"/>
    <property type="molecule type" value="Genomic_DNA"/>
</dbReference>
<dbReference type="SUPFAM" id="SSF48452">
    <property type="entry name" value="TPR-like"/>
    <property type="match status" value="1"/>
</dbReference>
<dbReference type="STRING" id="395961.Cyan7425_0933"/>
<dbReference type="PANTHER" id="PTHR44835:SF1">
    <property type="entry name" value="PROTEIN O-GLCNAC TRANSFERASE"/>
    <property type="match status" value="1"/>
</dbReference>
<keyword evidence="5" id="KW-0802">TPR repeat</keyword>
<dbReference type="PANTHER" id="PTHR44835">
    <property type="entry name" value="UDP-N-ACETYLGLUCOSAMINE--PEPTIDE N-ACETYLGLUCOSAMINYLTRANSFERASE SPINDLY-RELATED"/>
    <property type="match status" value="1"/>
</dbReference>
<dbReference type="HOGENOM" id="CLU_022025_0_0_3"/>
<evidence type="ECO:0000259" key="6">
    <source>
        <dbReference type="Pfam" id="PF13844"/>
    </source>
</evidence>
<dbReference type="Gene3D" id="1.25.40.10">
    <property type="entry name" value="Tetratricopeptide repeat domain"/>
    <property type="match status" value="1"/>
</dbReference>
<dbReference type="Gene3D" id="3.40.50.2000">
    <property type="entry name" value="Glycogen Phosphorylase B"/>
    <property type="match status" value="1"/>
</dbReference>
<dbReference type="GO" id="GO:0016757">
    <property type="term" value="F:glycosyltransferase activity"/>
    <property type="evidence" value="ECO:0007669"/>
    <property type="project" value="UniProtKB-KW"/>
</dbReference>
<keyword evidence="2" id="KW-0328">Glycosyltransferase</keyword>
<protein>
    <submittedName>
        <fullName evidence="7">TPR repeat-containing protein</fullName>
    </submittedName>
</protein>
<name>B8HX16_CYAP4</name>
<dbReference type="KEGG" id="cyn:Cyan7425_0933"/>
<evidence type="ECO:0000256" key="2">
    <source>
        <dbReference type="ARBA" id="ARBA00022676"/>
    </source>
</evidence>
<dbReference type="CAZy" id="GT41">
    <property type="family name" value="Glycosyltransferase Family 41"/>
</dbReference>
<dbReference type="OrthoDB" id="146908at2"/>
<keyword evidence="4" id="KW-0677">Repeat</keyword>
<organism evidence="7">
    <name type="scientific">Cyanothece sp. (strain PCC 7425 / ATCC 29141)</name>
    <dbReference type="NCBI Taxonomy" id="395961"/>
    <lineage>
        <taxon>Bacteria</taxon>
        <taxon>Bacillati</taxon>
        <taxon>Cyanobacteriota</taxon>
        <taxon>Cyanophyceae</taxon>
        <taxon>Gomontiellales</taxon>
        <taxon>Cyanothecaceae</taxon>
        <taxon>Cyanothece</taxon>
    </lineage>
</organism>
<dbReference type="Pfam" id="PF13844">
    <property type="entry name" value="Glyco_transf_41"/>
    <property type="match status" value="2"/>
</dbReference>
<dbReference type="InterPro" id="IPR051939">
    <property type="entry name" value="Glycosyltr_41/O-GlcNAc_trsf"/>
</dbReference>